<organism evidence="1 2">
    <name type="scientific">Polarella glacialis</name>
    <name type="common">Dinoflagellate</name>
    <dbReference type="NCBI Taxonomy" id="89957"/>
    <lineage>
        <taxon>Eukaryota</taxon>
        <taxon>Sar</taxon>
        <taxon>Alveolata</taxon>
        <taxon>Dinophyceae</taxon>
        <taxon>Suessiales</taxon>
        <taxon>Suessiaceae</taxon>
        <taxon>Polarella</taxon>
    </lineage>
</organism>
<dbReference type="AlphaFoldDB" id="A0A813FR98"/>
<name>A0A813FR98_POLGL</name>
<keyword evidence="2" id="KW-1185">Reference proteome</keyword>
<gene>
    <name evidence="1" type="ORF">PGLA1383_LOCUS33020</name>
</gene>
<protein>
    <submittedName>
        <fullName evidence="1">Uncharacterized protein</fullName>
    </submittedName>
</protein>
<comment type="caution">
    <text evidence="1">The sequence shown here is derived from an EMBL/GenBank/DDBJ whole genome shotgun (WGS) entry which is preliminary data.</text>
</comment>
<dbReference type="Proteomes" id="UP000654075">
    <property type="component" value="Unassembled WGS sequence"/>
</dbReference>
<feature type="non-terminal residue" evidence="1">
    <location>
        <position position="1"/>
    </location>
</feature>
<evidence type="ECO:0000313" key="1">
    <source>
        <dbReference type="EMBL" id="CAE8615305.1"/>
    </source>
</evidence>
<dbReference type="EMBL" id="CAJNNV010025600">
    <property type="protein sequence ID" value="CAE8615305.1"/>
    <property type="molecule type" value="Genomic_DNA"/>
</dbReference>
<sequence>DNTGHGLGLSLQEFQSAVCGTLMYCRPADARRLFLALSSDGGARVTWRDLGVSSQEWIEHLTQKKWQEQLRRNFADAVRSKAMGGNPRHKLALE</sequence>
<evidence type="ECO:0000313" key="2">
    <source>
        <dbReference type="Proteomes" id="UP000654075"/>
    </source>
</evidence>
<accession>A0A813FR98</accession>
<feature type="non-terminal residue" evidence="1">
    <location>
        <position position="94"/>
    </location>
</feature>
<proteinExistence type="predicted"/>
<reference evidence="1" key="1">
    <citation type="submission" date="2021-02" db="EMBL/GenBank/DDBJ databases">
        <authorList>
            <person name="Dougan E. K."/>
            <person name="Rhodes N."/>
            <person name="Thang M."/>
            <person name="Chan C."/>
        </authorList>
    </citation>
    <scope>NUCLEOTIDE SEQUENCE</scope>
</reference>